<dbReference type="PANTHER" id="PTHR33221:SF15">
    <property type="entry name" value="HTH-TYPE TRANSCRIPTIONAL REGULATOR YWGB-RELATED"/>
    <property type="match status" value="1"/>
</dbReference>
<evidence type="ECO:0000313" key="2">
    <source>
        <dbReference type="Proteomes" id="UP000319130"/>
    </source>
</evidence>
<gene>
    <name evidence="1" type="ORF">E3J48_05045</name>
</gene>
<dbReference type="PROSITE" id="PS01332">
    <property type="entry name" value="HTH_RRF2_1"/>
    <property type="match status" value="1"/>
</dbReference>
<dbReference type="EMBL" id="SOIZ01000218">
    <property type="protein sequence ID" value="TET61946.1"/>
    <property type="molecule type" value="Genomic_DNA"/>
</dbReference>
<dbReference type="GO" id="GO:0005829">
    <property type="term" value="C:cytosol"/>
    <property type="evidence" value="ECO:0007669"/>
    <property type="project" value="TreeGrafter"/>
</dbReference>
<dbReference type="InterPro" id="IPR036388">
    <property type="entry name" value="WH-like_DNA-bd_sf"/>
</dbReference>
<dbReference type="InterPro" id="IPR000944">
    <property type="entry name" value="Tscrpt_reg_Rrf2"/>
</dbReference>
<dbReference type="GO" id="GO:0003700">
    <property type="term" value="F:DNA-binding transcription factor activity"/>
    <property type="evidence" value="ECO:0007669"/>
    <property type="project" value="TreeGrafter"/>
</dbReference>
<name>A0A523W4J4_UNCAE</name>
<sequence>RYSVDEVSRATEIPEEFLRKIFQTLVKCGIINSFKGRGGGICLARSPEDITVAEVIKPLEEKMGLVRCLRAENCPRSSECKASNFWRRTQENLLQILNMTTIKDLIEGGKQNAAKG</sequence>
<organism evidence="1 2">
    <name type="scientific">Aerophobetes bacterium</name>
    <dbReference type="NCBI Taxonomy" id="2030807"/>
    <lineage>
        <taxon>Bacteria</taxon>
        <taxon>Candidatus Aerophobota</taxon>
    </lineage>
</organism>
<accession>A0A523W4J4</accession>
<comment type="caution">
    <text evidence="1">The sequence shown here is derived from an EMBL/GenBank/DDBJ whole genome shotgun (WGS) entry which is preliminary data.</text>
</comment>
<dbReference type="Gene3D" id="1.10.10.10">
    <property type="entry name" value="Winged helix-like DNA-binding domain superfamily/Winged helix DNA-binding domain"/>
    <property type="match status" value="1"/>
</dbReference>
<evidence type="ECO:0000313" key="1">
    <source>
        <dbReference type="EMBL" id="TET61946.1"/>
    </source>
</evidence>
<feature type="non-terminal residue" evidence="1">
    <location>
        <position position="1"/>
    </location>
</feature>
<reference evidence="1 2" key="1">
    <citation type="submission" date="2019-03" db="EMBL/GenBank/DDBJ databases">
        <title>Metabolic potential of uncultured bacteria and archaea associated with petroleum seepage in deep-sea sediments.</title>
        <authorList>
            <person name="Dong X."/>
            <person name="Hubert C."/>
        </authorList>
    </citation>
    <scope>NUCLEOTIDE SEQUENCE [LARGE SCALE GENOMIC DNA]</scope>
    <source>
        <strain evidence="1">E29_bin52</strain>
    </source>
</reference>
<dbReference type="InterPro" id="IPR036390">
    <property type="entry name" value="WH_DNA-bd_sf"/>
</dbReference>
<proteinExistence type="predicted"/>
<dbReference type="InterPro" id="IPR030489">
    <property type="entry name" value="TR_Rrf2-type_CS"/>
</dbReference>
<protein>
    <submittedName>
        <fullName evidence="1">Rrf2 family transcriptional regulator</fullName>
    </submittedName>
</protein>
<dbReference type="Pfam" id="PF02082">
    <property type="entry name" value="Rrf2"/>
    <property type="match status" value="1"/>
</dbReference>
<dbReference type="AlphaFoldDB" id="A0A523W4J4"/>
<dbReference type="PANTHER" id="PTHR33221">
    <property type="entry name" value="WINGED HELIX-TURN-HELIX TRANSCRIPTIONAL REGULATOR, RRF2 FAMILY"/>
    <property type="match status" value="1"/>
</dbReference>
<dbReference type="PROSITE" id="PS51197">
    <property type="entry name" value="HTH_RRF2_2"/>
    <property type="match status" value="1"/>
</dbReference>
<dbReference type="Proteomes" id="UP000319130">
    <property type="component" value="Unassembled WGS sequence"/>
</dbReference>
<dbReference type="SUPFAM" id="SSF46785">
    <property type="entry name" value="Winged helix' DNA-binding domain"/>
    <property type="match status" value="1"/>
</dbReference>
<dbReference type="NCBIfam" id="TIGR00738">
    <property type="entry name" value="rrf2_super"/>
    <property type="match status" value="1"/>
</dbReference>